<dbReference type="SUPFAM" id="SSF51338">
    <property type="entry name" value="Composite domain of metallo-dependent hydrolases"/>
    <property type="match status" value="1"/>
</dbReference>
<proteinExistence type="predicted"/>
<reference evidence="2" key="1">
    <citation type="submission" date="2022-01" db="EMBL/GenBank/DDBJ databases">
        <title>Draft Genome Sequences of Seven Type Strains of the Genus Streptomyces.</title>
        <authorList>
            <person name="Aziz S."/>
            <person name="Coretto E."/>
            <person name="Chronakova A."/>
            <person name="Sproer C."/>
            <person name="Huber K."/>
            <person name="Nouioui I."/>
            <person name="Gross H."/>
        </authorList>
    </citation>
    <scope>NUCLEOTIDE SEQUENCE</scope>
    <source>
        <strain evidence="2">DSM 103493</strain>
    </source>
</reference>
<dbReference type="AlphaFoldDB" id="A0A9X1PSS4"/>
<dbReference type="Gene3D" id="3.20.20.140">
    <property type="entry name" value="Metal-dependent hydrolases"/>
    <property type="match status" value="2"/>
</dbReference>
<accession>A0A9X1PSS4</accession>
<dbReference type="Proteomes" id="UP001139384">
    <property type="component" value="Unassembled WGS sequence"/>
</dbReference>
<organism evidence="2 3">
    <name type="scientific">Streptomyces muensis</name>
    <dbReference type="NCBI Taxonomy" id="1077944"/>
    <lineage>
        <taxon>Bacteria</taxon>
        <taxon>Bacillati</taxon>
        <taxon>Actinomycetota</taxon>
        <taxon>Actinomycetes</taxon>
        <taxon>Kitasatosporales</taxon>
        <taxon>Streptomycetaceae</taxon>
        <taxon>Streptomyces</taxon>
    </lineage>
</organism>
<keyword evidence="3" id="KW-1185">Reference proteome</keyword>
<dbReference type="GO" id="GO:0016810">
    <property type="term" value="F:hydrolase activity, acting on carbon-nitrogen (but not peptide) bonds"/>
    <property type="evidence" value="ECO:0007669"/>
    <property type="project" value="InterPro"/>
</dbReference>
<evidence type="ECO:0000259" key="1">
    <source>
        <dbReference type="Pfam" id="PF07969"/>
    </source>
</evidence>
<dbReference type="PANTHER" id="PTHR22642">
    <property type="entry name" value="IMIDAZOLONEPROPIONASE"/>
    <property type="match status" value="1"/>
</dbReference>
<dbReference type="Pfam" id="PF07969">
    <property type="entry name" value="Amidohydro_3"/>
    <property type="match status" value="1"/>
</dbReference>
<dbReference type="PANTHER" id="PTHR22642:SF2">
    <property type="entry name" value="PROTEIN LONG AFTER FAR-RED 3"/>
    <property type="match status" value="1"/>
</dbReference>
<name>A0A9X1PSS4_STRM4</name>
<gene>
    <name evidence="2" type="ORF">L0P92_01945</name>
</gene>
<feature type="domain" description="Amidohydrolase 3" evidence="1">
    <location>
        <begin position="46"/>
        <end position="463"/>
    </location>
</feature>
<dbReference type="InterPro" id="IPR032466">
    <property type="entry name" value="Metal_Hydrolase"/>
</dbReference>
<evidence type="ECO:0000313" key="2">
    <source>
        <dbReference type="EMBL" id="MCF1592336.1"/>
    </source>
</evidence>
<evidence type="ECO:0000313" key="3">
    <source>
        <dbReference type="Proteomes" id="UP001139384"/>
    </source>
</evidence>
<dbReference type="SUPFAM" id="SSF51556">
    <property type="entry name" value="Metallo-dependent hydrolases"/>
    <property type="match status" value="1"/>
</dbReference>
<dbReference type="Gene3D" id="2.30.40.10">
    <property type="entry name" value="Urease, subunit C, domain 1"/>
    <property type="match status" value="1"/>
</dbReference>
<dbReference type="RefSeq" id="WP_234760634.1">
    <property type="nucleotide sequence ID" value="NZ_JAKEIP010000004.1"/>
</dbReference>
<protein>
    <submittedName>
        <fullName evidence="2">Amidohydrolase family protein</fullName>
    </submittedName>
</protein>
<dbReference type="InterPro" id="IPR013108">
    <property type="entry name" value="Amidohydro_3"/>
</dbReference>
<dbReference type="EMBL" id="JAKEIP010000004">
    <property type="protein sequence ID" value="MCF1592336.1"/>
    <property type="molecule type" value="Genomic_DNA"/>
</dbReference>
<dbReference type="InterPro" id="IPR011059">
    <property type="entry name" value="Metal-dep_hydrolase_composite"/>
</dbReference>
<comment type="caution">
    <text evidence="2">The sequence shown here is derived from an EMBL/GenBank/DDBJ whole genome shotgun (WGS) entry which is preliminary data.</text>
</comment>
<sequence>MTGLLVRNVLLDGCAVDVRARRGVIVAVGTDLRPNGEEHVFEGERATVLPGLHDHHVHLLATAARQGSVDVGPNVTPDLDGFMAKLRSAARELPLGTWLRAVGYHETVAGDLDRTVLDAAVPDRPVRVQHRSGALWVVNSAALAELDLARGPAGLERDERGMPTGRLYRADDWLRRQVPGGGAPDLAALGAQLVSWGITGVTDATPFQDSTGLETLAEACRSGALPQRVVAMGGPELVDARFPAPLFRGPVKVVLDEFALPALDEFTALIARAHAFGRPAAVHTVTRTSLVFALAGFRAAGAVRGDRIEHGSVIPPEHWQDIARLGLTVVTQPAFVAERGDQYLRDVAPEDQPYLYPCGRLLEAGVAVGGSSDMPYTHGDPWAAMRAAVERKTESRARLGIDDRVPPEIALNLYLTNSMAPGGPARAVTPGSPADLLLFEGQPTTKNDLTADRVVATVVDGVVWAN</sequence>
<dbReference type="Gene3D" id="3.10.310.70">
    <property type="match status" value="1"/>
</dbReference>